<organism evidence="1 2">
    <name type="scientific">Acaryochloris thomasi RCC1774</name>
    <dbReference type="NCBI Taxonomy" id="1764569"/>
    <lineage>
        <taxon>Bacteria</taxon>
        <taxon>Bacillati</taxon>
        <taxon>Cyanobacteriota</taxon>
        <taxon>Cyanophyceae</taxon>
        <taxon>Acaryochloridales</taxon>
        <taxon>Acaryochloridaceae</taxon>
        <taxon>Acaryochloris</taxon>
        <taxon>Acaryochloris thomasi</taxon>
    </lineage>
</organism>
<keyword evidence="2" id="KW-1185">Reference proteome</keyword>
<name>A0A2W1J948_9CYAN</name>
<dbReference type="EMBL" id="PQWO01000028">
    <property type="protein sequence ID" value="PZD70790.1"/>
    <property type="molecule type" value="Genomic_DNA"/>
</dbReference>
<sequence length="92" mass="10493">MISSPSQIGQLSTIDTALSSLIRKVQSWVRHEIIDEDPYDDAALLEEALLAELMKSDPTHIQNQIVDSYRTDEEYRETSSILRQNLQTIGFL</sequence>
<evidence type="ECO:0000313" key="2">
    <source>
        <dbReference type="Proteomes" id="UP000248857"/>
    </source>
</evidence>
<accession>A0A2W1J948</accession>
<reference evidence="1 2" key="1">
    <citation type="journal article" date="2018" name="Sci. Rep.">
        <title>A novel species of the marine cyanobacterium Acaryochloris with a unique pigment content and lifestyle.</title>
        <authorList>
            <person name="Partensky F."/>
            <person name="Six C."/>
            <person name="Ratin M."/>
            <person name="Garczarek L."/>
            <person name="Vaulot D."/>
            <person name="Probert I."/>
            <person name="Calteau A."/>
            <person name="Gourvil P."/>
            <person name="Marie D."/>
            <person name="Grebert T."/>
            <person name="Bouchier C."/>
            <person name="Le Panse S."/>
            <person name="Gachenot M."/>
            <person name="Rodriguez F."/>
            <person name="Garrido J.L."/>
        </authorList>
    </citation>
    <scope>NUCLEOTIDE SEQUENCE [LARGE SCALE GENOMIC DNA]</scope>
    <source>
        <strain evidence="1 2">RCC1774</strain>
    </source>
</reference>
<protein>
    <submittedName>
        <fullName evidence="1">Uncharacterized protein</fullName>
    </submittedName>
</protein>
<evidence type="ECO:0000313" key="1">
    <source>
        <dbReference type="EMBL" id="PZD70790.1"/>
    </source>
</evidence>
<comment type="caution">
    <text evidence="1">The sequence shown here is derived from an EMBL/GenBank/DDBJ whole genome shotgun (WGS) entry which is preliminary data.</text>
</comment>
<gene>
    <name evidence="1" type="ORF">C1752_09167</name>
</gene>
<dbReference type="RefSeq" id="WP_110988711.1">
    <property type="nucleotide sequence ID" value="NZ_CAWNWM010000028.1"/>
</dbReference>
<proteinExistence type="predicted"/>
<dbReference type="AlphaFoldDB" id="A0A2W1J948"/>
<dbReference type="Proteomes" id="UP000248857">
    <property type="component" value="Unassembled WGS sequence"/>
</dbReference>